<dbReference type="EMBL" id="JAMKPW020000007">
    <property type="protein sequence ID" value="KAK8216743.1"/>
    <property type="molecule type" value="Genomic_DNA"/>
</dbReference>
<protein>
    <submittedName>
        <fullName evidence="1">Inositol phosphatase SIW14</fullName>
    </submittedName>
</protein>
<evidence type="ECO:0000313" key="1">
    <source>
        <dbReference type="EMBL" id="KAK8216743.1"/>
    </source>
</evidence>
<evidence type="ECO:0000313" key="2">
    <source>
        <dbReference type="Proteomes" id="UP001320706"/>
    </source>
</evidence>
<name>A0ACC3SJ58_9PEZI</name>
<dbReference type="Proteomes" id="UP001320706">
    <property type="component" value="Unassembled WGS sequence"/>
</dbReference>
<organism evidence="1 2">
    <name type="scientific">Zalaria obscura</name>
    <dbReference type="NCBI Taxonomy" id="2024903"/>
    <lineage>
        <taxon>Eukaryota</taxon>
        <taxon>Fungi</taxon>
        <taxon>Dikarya</taxon>
        <taxon>Ascomycota</taxon>
        <taxon>Pezizomycotina</taxon>
        <taxon>Dothideomycetes</taxon>
        <taxon>Dothideomycetidae</taxon>
        <taxon>Dothideales</taxon>
        <taxon>Zalariaceae</taxon>
        <taxon>Zalaria</taxon>
    </lineage>
</organism>
<gene>
    <name evidence="1" type="primary">oca3</name>
    <name evidence="1" type="ORF">M8818_001706</name>
</gene>
<reference evidence="1" key="1">
    <citation type="submission" date="2024-02" db="EMBL/GenBank/DDBJ databases">
        <title>Metagenome Assembled Genome of Zalaria obscura JY119.</title>
        <authorList>
            <person name="Vighnesh L."/>
            <person name="Jagadeeshwari U."/>
            <person name="Venkata Ramana C."/>
            <person name="Sasikala C."/>
        </authorList>
    </citation>
    <scope>NUCLEOTIDE SEQUENCE</scope>
    <source>
        <strain evidence="1">JY119</strain>
    </source>
</reference>
<comment type="caution">
    <text evidence="1">The sequence shown here is derived from an EMBL/GenBank/DDBJ whole genome shotgun (WGS) entry which is preliminary data.</text>
</comment>
<keyword evidence="2" id="KW-1185">Reference proteome</keyword>
<accession>A0ACC3SJ58</accession>
<sequence>MAADLLQPPSFLRPAETLSISQQAPHFFRAQRPSILPYPLSLLTNTESQGKWQTYENMLLACLRTGDNESAYVALEELTKRFGDDNERVQALRGLLLESTAKDNKDLEGVLKSYDDLLEEKPTNMPIRKRRVALLKSMGRTADAITALTELLDASPIDAEAWSELADLYLTQGSFSQAIFCLEEVLLVTPNAWNVHAKLGESIYLSASSTESDGDRLKALSEAMRRFCRSIELCDDYLRGFYGLKLTTNRLLEKLNKTSKPATASSNALAGDLAPPSLSSVQRLNELATSKLAEIVRRSSSGEKGWDGYDQAEVIAARELLDRDTQGVQR</sequence>
<proteinExistence type="predicted"/>